<accession>A0A7L2B7A7</accession>
<dbReference type="GO" id="GO:0001669">
    <property type="term" value="C:acrosomal vesicle"/>
    <property type="evidence" value="ECO:0007669"/>
    <property type="project" value="TreeGrafter"/>
</dbReference>
<gene>
    <name evidence="2" type="primary">Spaca9</name>
    <name evidence="2" type="ORF">HELFUL_R08790</name>
</gene>
<proteinExistence type="predicted"/>
<dbReference type="AlphaFoldDB" id="A0A7L2B7A7"/>
<name>A0A7L2B7A7_9GRUI</name>
<feature type="compositionally biased region" description="Basic residues" evidence="1">
    <location>
        <begin position="211"/>
        <end position="221"/>
    </location>
</feature>
<evidence type="ECO:0000256" key="1">
    <source>
        <dbReference type="SAM" id="MobiDB-lite"/>
    </source>
</evidence>
<evidence type="ECO:0000313" key="2">
    <source>
        <dbReference type="EMBL" id="NXP55207.1"/>
    </source>
</evidence>
<dbReference type="PANTHER" id="PTHR32455:SF1">
    <property type="entry name" value="SPERM ACROSOME-ASSOCIATED PROTEIN 9"/>
    <property type="match status" value="1"/>
</dbReference>
<feature type="non-terminal residue" evidence="2">
    <location>
        <position position="242"/>
    </location>
</feature>
<dbReference type="Pfam" id="PF15120">
    <property type="entry name" value="SPACA9"/>
    <property type="match status" value="1"/>
</dbReference>
<reference evidence="2 3" key="1">
    <citation type="submission" date="2019-09" db="EMBL/GenBank/DDBJ databases">
        <title>Bird 10,000 Genomes (B10K) Project - Family phase.</title>
        <authorList>
            <person name="Zhang G."/>
        </authorList>
    </citation>
    <scope>NUCLEOTIDE SEQUENCE [LARGE SCALE GENOMIC DNA]</scope>
    <source>
        <strain evidence="2">B10K-DU-001-55</strain>
        <tissue evidence="2">Muscle</tissue>
    </source>
</reference>
<keyword evidence="3" id="KW-1185">Reference proteome</keyword>
<sequence>MNEVKETLRNIEQHYKLFVQQQFTFIGALHHTRENAHDMIRPVASISQVQSYLDHHCNNSTDRRILNMFLTICNDLSKLCHKLEAVCSGNSITAGILERCNVLLSPSNDLSTIRAKYPHDVVNHLSCDEAKNHYGGVVSLIPLVLDCVKEWVTHAEKLLRHALRTMSGGSAVSERRGSPQDAPASTGVSKAPPAHLKAPTSTSNKDNTPGRRSKNVRKRHPHDSENHGGKLKKPWKPPGRNA</sequence>
<dbReference type="InterPro" id="IPR027818">
    <property type="entry name" value="SPACA9"/>
</dbReference>
<dbReference type="EMBL" id="VXBZ01011613">
    <property type="protein sequence ID" value="NXP55207.1"/>
    <property type="molecule type" value="Genomic_DNA"/>
</dbReference>
<evidence type="ECO:0000313" key="3">
    <source>
        <dbReference type="Proteomes" id="UP000590868"/>
    </source>
</evidence>
<feature type="non-terminal residue" evidence="2">
    <location>
        <position position="1"/>
    </location>
</feature>
<dbReference type="Proteomes" id="UP000590868">
    <property type="component" value="Unassembled WGS sequence"/>
</dbReference>
<dbReference type="GO" id="GO:0036126">
    <property type="term" value="C:sperm flagellum"/>
    <property type="evidence" value="ECO:0007669"/>
    <property type="project" value="TreeGrafter"/>
</dbReference>
<dbReference type="GO" id="GO:0097546">
    <property type="term" value="C:ciliary base"/>
    <property type="evidence" value="ECO:0007669"/>
    <property type="project" value="TreeGrafter"/>
</dbReference>
<organism evidence="2 3">
    <name type="scientific">Heliornis fulica</name>
    <name type="common">sungrebe</name>
    <dbReference type="NCBI Taxonomy" id="54369"/>
    <lineage>
        <taxon>Eukaryota</taxon>
        <taxon>Metazoa</taxon>
        <taxon>Chordata</taxon>
        <taxon>Craniata</taxon>
        <taxon>Vertebrata</taxon>
        <taxon>Euteleostomi</taxon>
        <taxon>Archelosauria</taxon>
        <taxon>Archosauria</taxon>
        <taxon>Dinosauria</taxon>
        <taxon>Saurischia</taxon>
        <taxon>Theropoda</taxon>
        <taxon>Coelurosauria</taxon>
        <taxon>Aves</taxon>
        <taxon>Neognathae</taxon>
        <taxon>Neoaves</taxon>
        <taxon>Gruiformes</taxon>
        <taxon>Heliornithidae</taxon>
        <taxon>Heliornis</taxon>
    </lineage>
</organism>
<dbReference type="PANTHER" id="PTHR32455">
    <property type="entry name" value="SPERM ACROSOME-ASSOCIATED PROTEIN 9"/>
    <property type="match status" value="1"/>
</dbReference>
<protein>
    <submittedName>
        <fullName evidence="2">SACA9 protein</fullName>
    </submittedName>
</protein>
<feature type="region of interest" description="Disordered" evidence="1">
    <location>
        <begin position="167"/>
        <end position="242"/>
    </location>
</feature>
<dbReference type="OrthoDB" id="9999829at2759"/>
<comment type="caution">
    <text evidence="2">The sequence shown here is derived from an EMBL/GenBank/DDBJ whole genome shotgun (WGS) entry which is preliminary data.</text>
</comment>